<comment type="caution">
    <text evidence="1">The sequence shown here is derived from an EMBL/GenBank/DDBJ whole genome shotgun (WGS) entry which is preliminary data.</text>
</comment>
<sequence length="212" mass="22657">MITEPLTKALAGFDEGIRRDAAAFVHAFCTDLCIDVSVFSAEDLITAVEEAAAASSGRASSPVFTERLRSMLLGYLHERMVELSRDGVLLPTGLDGARFAALLHELERTFGALPAPEVSVYIYGVIDNRTGCMFEVELPGRKVQPETTLDPSDGPLGQHKDAIATLREAITAGQIGVNEASSGSQKRVSLAAFARVLEIDAILEVIGPMAVR</sequence>
<name>A0A4U1JKY0_9BACT</name>
<gene>
    <name evidence="1" type="ORF">E8A74_02855</name>
</gene>
<proteinExistence type="predicted"/>
<organism evidence="1 2">
    <name type="scientific">Polyangium fumosum</name>
    <dbReference type="NCBI Taxonomy" id="889272"/>
    <lineage>
        <taxon>Bacteria</taxon>
        <taxon>Pseudomonadati</taxon>
        <taxon>Myxococcota</taxon>
        <taxon>Polyangia</taxon>
        <taxon>Polyangiales</taxon>
        <taxon>Polyangiaceae</taxon>
        <taxon>Polyangium</taxon>
    </lineage>
</organism>
<evidence type="ECO:0000313" key="1">
    <source>
        <dbReference type="EMBL" id="TKD12705.1"/>
    </source>
</evidence>
<reference evidence="1 2" key="1">
    <citation type="submission" date="2019-04" db="EMBL/GenBank/DDBJ databases">
        <authorList>
            <person name="Li Y."/>
            <person name="Wang J."/>
        </authorList>
    </citation>
    <scope>NUCLEOTIDE SEQUENCE [LARGE SCALE GENOMIC DNA]</scope>
    <source>
        <strain evidence="1 2">DSM 14668</strain>
    </source>
</reference>
<dbReference type="OrthoDB" id="9823141at2"/>
<dbReference type="Proteomes" id="UP000309215">
    <property type="component" value="Unassembled WGS sequence"/>
</dbReference>
<keyword evidence="2" id="KW-1185">Reference proteome</keyword>
<dbReference type="RefSeq" id="WP_136927342.1">
    <property type="nucleotide sequence ID" value="NZ_SSMQ01000002.1"/>
</dbReference>
<dbReference type="AlphaFoldDB" id="A0A4U1JKY0"/>
<protein>
    <submittedName>
        <fullName evidence="1">Uncharacterized protein</fullName>
    </submittedName>
</protein>
<evidence type="ECO:0000313" key="2">
    <source>
        <dbReference type="Proteomes" id="UP000309215"/>
    </source>
</evidence>
<dbReference type="EMBL" id="SSMQ01000002">
    <property type="protein sequence ID" value="TKD12705.1"/>
    <property type="molecule type" value="Genomic_DNA"/>
</dbReference>
<accession>A0A4U1JKY0</accession>